<gene>
    <name evidence="9" type="ORF">AR1Y2_2563</name>
</gene>
<feature type="domain" description="Manganese/iron superoxide dismutase N-terminal" evidence="7">
    <location>
        <begin position="7"/>
        <end position="93"/>
    </location>
</feature>
<dbReference type="InterPro" id="IPR019831">
    <property type="entry name" value="Mn/Fe_SOD_N"/>
</dbReference>
<dbReference type="PANTHER" id="PTHR43595:SF2">
    <property type="entry name" value="SMALL RIBOSOMAL SUBUNIT PROTEIN MS42"/>
    <property type="match status" value="1"/>
</dbReference>
<dbReference type="Gene3D" id="3.55.40.20">
    <property type="entry name" value="Iron/manganese superoxide dismutase, C-terminal domain"/>
    <property type="match status" value="1"/>
</dbReference>
<dbReference type="InterPro" id="IPR019832">
    <property type="entry name" value="Mn/Fe_SOD_C"/>
</dbReference>
<dbReference type="PROSITE" id="PS00088">
    <property type="entry name" value="SOD_MN"/>
    <property type="match status" value="1"/>
</dbReference>
<keyword evidence="10" id="KW-1185">Reference proteome</keyword>
<dbReference type="FunFam" id="3.55.40.20:FF:000004">
    <property type="entry name" value="Superoxide dismutase [Fe]"/>
    <property type="match status" value="1"/>
</dbReference>
<name>A0A4P8IGU8_9FIRM</name>
<sequence length="213" mass="24775">MNETYPFSLEPLPYDYDALEPVIDAETLRFHHDKHLAAYVEKLNAAIKPHEELHNMTLEQLLTEPDKIPENAKTAIKNNGGGVYNHQVYFNAMEKDEFTTPEGEIGKAIERDFGSLDAFMKEMTEAALTVFGSGYGWLVNHNGTLEVIKLPNQDVPLSDTLYPLLPVDVWEHAYYLQYQNRRPDYVNNWFSLINWDYVNKRLEDSKKWFESQK</sequence>
<dbReference type="GO" id="GO:0046872">
    <property type="term" value="F:metal ion binding"/>
    <property type="evidence" value="ECO:0007669"/>
    <property type="project" value="UniProtKB-KW"/>
</dbReference>
<evidence type="ECO:0000313" key="9">
    <source>
        <dbReference type="EMBL" id="QCP36017.1"/>
    </source>
</evidence>
<comment type="catalytic activity">
    <reaction evidence="6">
        <text>2 superoxide + 2 H(+) = H2O2 + O2</text>
        <dbReference type="Rhea" id="RHEA:20696"/>
        <dbReference type="ChEBI" id="CHEBI:15378"/>
        <dbReference type="ChEBI" id="CHEBI:15379"/>
        <dbReference type="ChEBI" id="CHEBI:16240"/>
        <dbReference type="ChEBI" id="CHEBI:18421"/>
        <dbReference type="EC" id="1.15.1.1"/>
    </reaction>
</comment>
<dbReference type="EMBL" id="CP040058">
    <property type="protein sequence ID" value="QCP36017.1"/>
    <property type="molecule type" value="Genomic_DNA"/>
</dbReference>
<dbReference type="EC" id="1.15.1.1" evidence="2 6"/>
<feature type="binding site" evidence="5">
    <location>
        <position position="86"/>
    </location>
    <ligand>
        <name>Mn(2+)</name>
        <dbReference type="ChEBI" id="CHEBI:29035"/>
    </ligand>
</feature>
<keyword evidence="4 6" id="KW-0560">Oxidoreductase</keyword>
<evidence type="ECO:0000259" key="7">
    <source>
        <dbReference type="Pfam" id="PF00081"/>
    </source>
</evidence>
<dbReference type="AlphaFoldDB" id="A0A4P8IGU8"/>
<reference evidence="9 10" key="1">
    <citation type="submission" date="2019-05" db="EMBL/GenBank/DDBJ databases">
        <title>Complete genome sequencing of Anaerostipes rhamnosivorans.</title>
        <authorList>
            <person name="Bui T.P.N."/>
            <person name="de Vos W.M."/>
        </authorList>
    </citation>
    <scope>NUCLEOTIDE SEQUENCE [LARGE SCALE GENOMIC DNA]</scope>
    <source>
        <strain evidence="9 10">1y2</strain>
    </source>
</reference>
<keyword evidence="3 5" id="KW-0479">Metal-binding</keyword>
<dbReference type="PIRSF" id="PIRSF000349">
    <property type="entry name" value="SODismutase"/>
    <property type="match status" value="1"/>
</dbReference>
<dbReference type="SUPFAM" id="SSF54719">
    <property type="entry name" value="Fe,Mn superoxide dismutase (SOD), C-terminal domain"/>
    <property type="match status" value="1"/>
</dbReference>
<dbReference type="PANTHER" id="PTHR43595">
    <property type="entry name" value="37S RIBOSOMAL PROTEIN S26, MITOCHONDRIAL"/>
    <property type="match status" value="1"/>
</dbReference>
<feature type="binding site" evidence="5">
    <location>
        <position position="31"/>
    </location>
    <ligand>
        <name>Mn(2+)</name>
        <dbReference type="ChEBI" id="CHEBI:29035"/>
    </ligand>
</feature>
<dbReference type="KEGG" id="arf:AR1Y2_2563"/>
<feature type="domain" description="Manganese/iron superoxide dismutase C-terminal" evidence="8">
    <location>
        <begin position="101"/>
        <end position="201"/>
    </location>
</feature>
<protein>
    <recommendedName>
        <fullName evidence="2 6">Superoxide dismutase</fullName>
        <ecNumber evidence="2 6">1.15.1.1</ecNumber>
    </recommendedName>
</protein>
<evidence type="ECO:0000313" key="10">
    <source>
        <dbReference type="Proteomes" id="UP000298653"/>
    </source>
</evidence>
<evidence type="ECO:0000256" key="5">
    <source>
        <dbReference type="PIRSR" id="PIRSR000349-1"/>
    </source>
</evidence>
<dbReference type="Proteomes" id="UP000298653">
    <property type="component" value="Chromosome"/>
</dbReference>
<feature type="binding site" evidence="5">
    <location>
        <position position="172"/>
    </location>
    <ligand>
        <name>Mn(2+)</name>
        <dbReference type="ChEBI" id="CHEBI:29035"/>
    </ligand>
</feature>
<comment type="similarity">
    <text evidence="1 6">Belongs to the iron/manganese superoxide dismutase family.</text>
</comment>
<evidence type="ECO:0000259" key="8">
    <source>
        <dbReference type="Pfam" id="PF02777"/>
    </source>
</evidence>
<dbReference type="Gene3D" id="1.10.287.990">
    <property type="entry name" value="Fe,Mn superoxide dismutase (SOD) domain"/>
    <property type="match status" value="1"/>
</dbReference>
<dbReference type="InterPro" id="IPR001189">
    <property type="entry name" value="Mn/Fe_SOD"/>
</dbReference>
<dbReference type="RefSeq" id="WP_137329305.1">
    <property type="nucleotide sequence ID" value="NZ_CP040058.1"/>
</dbReference>
<evidence type="ECO:0000256" key="4">
    <source>
        <dbReference type="ARBA" id="ARBA00023002"/>
    </source>
</evidence>
<dbReference type="GO" id="GO:0005737">
    <property type="term" value="C:cytoplasm"/>
    <property type="evidence" value="ECO:0007669"/>
    <property type="project" value="TreeGrafter"/>
</dbReference>
<feature type="binding site" evidence="5">
    <location>
        <position position="168"/>
    </location>
    <ligand>
        <name>Mn(2+)</name>
        <dbReference type="ChEBI" id="CHEBI:29035"/>
    </ligand>
</feature>
<dbReference type="SUPFAM" id="SSF46609">
    <property type="entry name" value="Fe,Mn superoxide dismutase (SOD), N-terminal domain"/>
    <property type="match status" value="1"/>
</dbReference>
<dbReference type="Pfam" id="PF00081">
    <property type="entry name" value="Sod_Fe_N"/>
    <property type="match status" value="1"/>
</dbReference>
<evidence type="ECO:0000256" key="3">
    <source>
        <dbReference type="ARBA" id="ARBA00022723"/>
    </source>
</evidence>
<comment type="function">
    <text evidence="6">Destroys radicals which are normally produced within the cells and which are toxic to biological systems.</text>
</comment>
<organism evidence="9 10">
    <name type="scientific">Anaerostipes rhamnosivorans</name>
    <dbReference type="NCBI Taxonomy" id="1229621"/>
    <lineage>
        <taxon>Bacteria</taxon>
        <taxon>Bacillati</taxon>
        <taxon>Bacillota</taxon>
        <taxon>Clostridia</taxon>
        <taxon>Lachnospirales</taxon>
        <taxon>Lachnospiraceae</taxon>
        <taxon>Anaerostipes</taxon>
    </lineage>
</organism>
<accession>A0A4P8IGU8</accession>
<evidence type="ECO:0000256" key="2">
    <source>
        <dbReference type="ARBA" id="ARBA00012682"/>
    </source>
</evidence>
<proteinExistence type="inferred from homology"/>
<dbReference type="PRINTS" id="PR01703">
    <property type="entry name" value="MNSODISMTASE"/>
</dbReference>
<dbReference type="InterPro" id="IPR036324">
    <property type="entry name" value="Mn/Fe_SOD_N_sf"/>
</dbReference>
<dbReference type="OrthoDB" id="9803125at2"/>
<dbReference type="Pfam" id="PF02777">
    <property type="entry name" value="Sod_Fe_C"/>
    <property type="match status" value="1"/>
</dbReference>
<dbReference type="InterPro" id="IPR019833">
    <property type="entry name" value="Mn/Fe_SOD_BS"/>
</dbReference>
<evidence type="ECO:0000256" key="6">
    <source>
        <dbReference type="RuleBase" id="RU000414"/>
    </source>
</evidence>
<dbReference type="InterPro" id="IPR036314">
    <property type="entry name" value="SOD_C_sf"/>
</dbReference>
<evidence type="ECO:0000256" key="1">
    <source>
        <dbReference type="ARBA" id="ARBA00008714"/>
    </source>
</evidence>
<dbReference type="GO" id="GO:0004784">
    <property type="term" value="F:superoxide dismutase activity"/>
    <property type="evidence" value="ECO:0007669"/>
    <property type="project" value="UniProtKB-EC"/>
</dbReference>